<accession>A0A2U1T845</accession>
<dbReference type="KEGG" id="cyz:C3B44_10825"/>
<dbReference type="RefSeq" id="WP_108432371.1">
    <property type="nucleotide sequence ID" value="NZ_CP026947.1"/>
</dbReference>
<protein>
    <recommendedName>
        <fullName evidence="4">Glycosyltransferase RgtA/B/C/D-like domain-containing protein</fullName>
    </recommendedName>
</protein>
<dbReference type="AlphaFoldDB" id="A0A2U1T845"/>
<gene>
    <name evidence="2" type="ORF">DF222_03570</name>
</gene>
<dbReference type="Proteomes" id="UP000244989">
    <property type="component" value="Unassembled WGS sequence"/>
</dbReference>
<keyword evidence="1" id="KW-0812">Transmembrane</keyword>
<feature type="transmembrane region" description="Helical" evidence="1">
    <location>
        <begin position="138"/>
        <end position="156"/>
    </location>
</feature>
<sequence>MALDRLNPLARILLPAWAVLLVGALTHPLLHPGELALRDMLVLADPALSPAAVGMGDLPARNAPQDGVLAIVGMLIDASWFARLALIAAGAAAAVGAWWLVVVVCERAGAAASAWAIAAGMTIAVYNPFVVERLLQGHWSLVIAAWLLPLIAAAGLSARPLIAAIAVVAASLTPTGAIIATVVAVVTARRHLMRLGLLVTGTAASLPWLLPGLADPSAGTSLARSVTAFAPRAEQYVGTPGALVGLGGIWNAEAVPASREAGFALFGVALFLLLLSVWRNVPRRLLVLAGCGLAVAISAWLIPDLLRLLVTTVPGGGLVRDSQKLVMLAIPAYVALAGMLRPAFCALAAALAIAQIPDAPLAVDELRPVEITLDEELIARADGRDTLFLDRDALTRREDGAVIIEPHTKAMSVVESGELFVDGVRTDPPIRRYTAAVEAFHQGDLHRLERLGVGMVVAGDGTVIETAAEPGERTAGIVLTVFWMFLGAGLVLSGWLRRRR</sequence>
<feature type="transmembrane region" description="Helical" evidence="1">
    <location>
        <begin position="261"/>
        <end position="278"/>
    </location>
</feature>
<feature type="transmembrane region" description="Helical" evidence="1">
    <location>
        <begin position="285"/>
        <end position="310"/>
    </location>
</feature>
<comment type="caution">
    <text evidence="2">The sequence shown here is derived from an EMBL/GenBank/DDBJ whole genome shotgun (WGS) entry which is preliminary data.</text>
</comment>
<reference evidence="3" key="1">
    <citation type="submission" date="2018-04" db="EMBL/GenBank/DDBJ databases">
        <authorList>
            <person name="Liu S."/>
            <person name="Wang Z."/>
            <person name="Li J."/>
        </authorList>
    </citation>
    <scope>NUCLEOTIDE SEQUENCE [LARGE SCALE GENOMIC DNA]</scope>
    <source>
        <strain evidence="3">2189</strain>
    </source>
</reference>
<keyword evidence="3" id="KW-1185">Reference proteome</keyword>
<evidence type="ECO:0000256" key="1">
    <source>
        <dbReference type="SAM" id="Phobius"/>
    </source>
</evidence>
<name>A0A2U1T845_9CORY</name>
<feature type="transmembrane region" description="Helical" evidence="1">
    <location>
        <begin position="12"/>
        <end position="30"/>
    </location>
</feature>
<feature type="transmembrane region" description="Helical" evidence="1">
    <location>
        <begin position="80"/>
        <end position="102"/>
    </location>
</feature>
<evidence type="ECO:0000313" key="3">
    <source>
        <dbReference type="Proteomes" id="UP000244989"/>
    </source>
</evidence>
<keyword evidence="1" id="KW-1133">Transmembrane helix</keyword>
<dbReference type="EMBL" id="QEEZ01000005">
    <property type="protein sequence ID" value="PWC02177.1"/>
    <property type="molecule type" value="Genomic_DNA"/>
</dbReference>
<keyword evidence="1" id="KW-0472">Membrane</keyword>
<dbReference type="OrthoDB" id="3463898at2"/>
<proteinExistence type="predicted"/>
<feature type="transmembrane region" description="Helical" evidence="1">
    <location>
        <begin position="474"/>
        <end position="496"/>
    </location>
</feature>
<evidence type="ECO:0000313" key="2">
    <source>
        <dbReference type="EMBL" id="PWC02177.1"/>
    </source>
</evidence>
<feature type="transmembrane region" description="Helical" evidence="1">
    <location>
        <begin position="108"/>
        <end position="126"/>
    </location>
</feature>
<organism evidence="2 3">
    <name type="scientific">Corynebacterium yudongzhengii</name>
    <dbReference type="NCBI Taxonomy" id="2080740"/>
    <lineage>
        <taxon>Bacteria</taxon>
        <taxon>Bacillati</taxon>
        <taxon>Actinomycetota</taxon>
        <taxon>Actinomycetes</taxon>
        <taxon>Mycobacteriales</taxon>
        <taxon>Corynebacteriaceae</taxon>
        <taxon>Corynebacterium</taxon>
    </lineage>
</organism>
<feature type="transmembrane region" description="Helical" evidence="1">
    <location>
        <begin position="162"/>
        <end position="188"/>
    </location>
</feature>
<evidence type="ECO:0008006" key="4">
    <source>
        <dbReference type="Google" id="ProtNLM"/>
    </source>
</evidence>